<proteinExistence type="predicted"/>
<dbReference type="InterPro" id="IPR048012">
    <property type="entry name" value="BfmA-like_N"/>
</dbReference>
<dbReference type="NCBIfam" id="NF041200">
    <property type="entry name" value="mob_BfmA_Nterm"/>
    <property type="match status" value="1"/>
</dbReference>
<gene>
    <name evidence="1" type="ORF">GS399_04800</name>
</gene>
<dbReference type="AlphaFoldDB" id="A0A7K1Y793"/>
<dbReference type="RefSeq" id="WP_160843460.1">
    <property type="nucleotide sequence ID" value="NZ_WVHT01000002.1"/>
</dbReference>
<accession>A0A7K1Y793</accession>
<organism evidence="1 2">
    <name type="scientific">Hufsiella arboris</name>
    <dbReference type="NCBI Taxonomy" id="2695275"/>
    <lineage>
        <taxon>Bacteria</taxon>
        <taxon>Pseudomonadati</taxon>
        <taxon>Bacteroidota</taxon>
        <taxon>Sphingobacteriia</taxon>
        <taxon>Sphingobacteriales</taxon>
        <taxon>Sphingobacteriaceae</taxon>
        <taxon>Hufsiella</taxon>
    </lineage>
</organism>
<protein>
    <recommendedName>
        <fullName evidence="3">Clindamycin resistance transfer factor BtgA</fullName>
    </recommendedName>
</protein>
<evidence type="ECO:0000313" key="1">
    <source>
        <dbReference type="EMBL" id="MXV50281.1"/>
    </source>
</evidence>
<reference evidence="1 2" key="1">
    <citation type="submission" date="2019-11" db="EMBL/GenBank/DDBJ databases">
        <title>Pedobacter sp. HMF7647 Genome sequencing and assembly.</title>
        <authorList>
            <person name="Kang H."/>
            <person name="Kim H."/>
            <person name="Joh K."/>
        </authorList>
    </citation>
    <scope>NUCLEOTIDE SEQUENCE [LARGE SCALE GENOMIC DNA]</scope>
    <source>
        <strain evidence="1 2">HMF7647</strain>
    </source>
</reference>
<comment type="caution">
    <text evidence="1">The sequence shown here is derived from an EMBL/GenBank/DDBJ whole genome shotgun (WGS) entry which is preliminary data.</text>
</comment>
<name>A0A7K1Y793_9SPHI</name>
<dbReference type="EMBL" id="WVHT01000002">
    <property type="protein sequence ID" value="MXV50281.1"/>
    <property type="molecule type" value="Genomic_DNA"/>
</dbReference>
<evidence type="ECO:0008006" key="3">
    <source>
        <dbReference type="Google" id="ProtNLM"/>
    </source>
</evidence>
<sequence length="207" mass="24584">MFFLILKIVCYYCSIEAAKWWFHFVMSEEKVKTIRFSVKTDEKLQAIALKCGLTKLDFFRYMVEYFYRSKKDPRDLSDELLKTELQKKTNSIISIIRAQEQDLFIPVKKDTEKLLATSVKLVELISHVVKHNQEQRDACQNQIRGIGWLVESFKKTDRARYETALLKSRFQELMEYYIKARDQLGVLSKQADKDSLNKHIREQVKNL</sequence>
<evidence type="ECO:0000313" key="2">
    <source>
        <dbReference type="Proteomes" id="UP000466586"/>
    </source>
</evidence>
<dbReference type="Proteomes" id="UP000466586">
    <property type="component" value="Unassembled WGS sequence"/>
</dbReference>
<keyword evidence="2" id="KW-1185">Reference proteome</keyword>